<dbReference type="AlphaFoldDB" id="A0A1F5IS67"/>
<dbReference type="EMBL" id="MFCR01000003">
    <property type="protein sequence ID" value="OGE19231.1"/>
    <property type="molecule type" value="Genomic_DNA"/>
</dbReference>
<protein>
    <recommendedName>
        <fullName evidence="2">DUF5667 domain-containing protein</fullName>
    </recommendedName>
</protein>
<gene>
    <name evidence="3" type="ORF">A2871_00025</name>
</gene>
<evidence type="ECO:0000313" key="3">
    <source>
        <dbReference type="EMBL" id="OGE19231.1"/>
    </source>
</evidence>
<evidence type="ECO:0000259" key="2">
    <source>
        <dbReference type="Pfam" id="PF18915"/>
    </source>
</evidence>
<proteinExistence type="predicted"/>
<keyword evidence="1" id="KW-0812">Transmembrane</keyword>
<feature type="transmembrane region" description="Helical" evidence="1">
    <location>
        <begin position="21"/>
        <end position="40"/>
    </location>
</feature>
<accession>A0A1F5IS67</accession>
<keyword evidence="1" id="KW-1133">Transmembrane helix</keyword>
<dbReference type="Proteomes" id="UP000176336">
    <property type="component" value="Unassembled WGS sequence"/>
</dbReference>
<name>A0A1F5IS67_9BACT</name>
<comment type="caution">
    <text evidence="3">The sequence shown here is derived from an EMBL/GenBank/DDBJ whole genome shotgun (WGS) entry which is preliminary data.</text>
</comment>
<organism evidence="3 4">
    <name type="scientific">Candidatus Daviesbacteria bacterium RIFCSPHIGHO2_01_FULL_41_23</name>
    <dbReference type="NCBI Taxonomy" id="1797764"/>
    <lineage>
        <taxon>Bacteria</taxon>
        <taxon>Candidatus Daviesiibacteriota</taxon>
    </lineage>
</organism>
<dbReference type="Pfam" id="PF18915">
    <property type="entry name" value="DUF5667"/>
    <property type="match status" value="1"/>
</dbReference>
<keyword evidence="1" id="KW-0472">Membrane</keyword>
<dbReference type="InterPro" id="IPR043725">
    <property type="entry name" value="DUF5667"/>
</dbReference>
<sequence>MRDSSPAKPDQNDRKAKMTKPRLQLILIIVLVLLAGSLLLSQNANPDQDLLFGLKRVQEKAFFKLKSTPEDRVKFMSSLLDLRLQELQNVFNNKSYDYILPSASRYSTLAGQITELVVANNLTAQTQGLKEQFLSHQKTLDTLYVAYPKNTENVEYKYIMDDFNYLNLYLDKLSKVK</sequence>
<evidence type="ECO:0000313" key="4">
    <source>
        <dbReference type="Proteomes" id="UP000176336"/>
    </source>
</evidence>
<evidence type="ECO:0000256" key="1">
    <source>
        <dbReference type="SAM" id="Phobius"/>
    </source>
</evidence>
<reference evidence="3 4" key="1">
    <citation type="journal article" date="2016" name="Nat. Commun.">
        <title>Thousands of microbial genomes shed light on interconnected biogeochemical processes in an aquifer system.</title>
        <authorList>
            <person name="Anantharaman K."/>
            <person name="Brown C.T."/>
            <person name="Hug L.A."/>
            <person name="Sharon I."/>
            <person name="Castelle C.J."/>
            <person name="Probst A.J."/>
            <person name="Thomas B.C."/>
            <person name="Singh A."/>
            <person name="Wilkins M.J."/>
            <person name="Karaoz U."/>
            <person name="Brodie E.L."/>
            <person name="Williams K.H."/>
            <person name="Hubbard S.S."/>
            <person name="Banfield J.F."/>
        </authorList>
    </citation>
    <scope>NUCLEOTIDE SEQUENCE [LARGE SCALE GENOMIC DNA]</scope>
</reference>
<feature type="domain" description="DUF5667" evidence="2">
    <location>
        <begin position="49"/>
        <end position="130"/>
    </location>
</feature>